<dbReference type="AlphaFoldDB" id="A0A1G8LTF8"/>
<feature type="transmembrane region" description="Helical" evidence="1">
    <location>
        <begin position="80"/>
        <end position="111"/>
    </location>
</feature>
<evidence type="ECO:0000256" key="1">
    <source>
        <dbReference type="SAM" id="Phobius"/>
    </source>
</evidence>
<protein>
    <recommendedName>
        <fullName evidence="2">DUF4190 domain-containing protein</fullName>
    </recommendedName>
</protein>
<keyword evidence="4" id="KW-1185">Reference proteome</keyword>
<feature type="domain" description="DUF4190" evidence="2">
    <location>
        <begin position="30"/>
        <end position="98"/>
    </location>
</feature>
<accession>A0A1G8LTF8</accession>
<organism evidence="3 4">
    <name type="scientific">Alteribacillus bidgolensis</name>
    <dbReference type="NCBI Taxonomy" id="930129"/>
    <lineage>
        <taxon>Bacteria</taxon>
        <taxon>Bacillati</taxon>
        <taxon>Bacillota</taxon>
        <taxon>Bacilli</taxon>
        <taxon>Bacillales</taxon>
        <taxon>Bacillaceae</taxon>
        <taxon>Alteribacillus</taxon>
    </lineage>
</organism>
<dbReference type="OrthoDB" id="4374883at2"/>
<keyword evidence="1" id="KW-0472">Membrane</keyword>
<gene>
    <name evidence="3" type="ORF">SAMN05216352_10975</name>
</gene>
<proteinExistence type="predicted"/>
<keyword evidence="1" id="KW-0812">Transmembrane</keyword>
<dbReference type="STRING" id="930129.SAMN05216352_10975"/>
<keyword evidence="1" id="KW-1133">Transmembrane helix</keyword>
<dbReference type="RefSeq" id="WP_091586402.1">
    <property type="nucleotide sequence ID" value="NZ_FNDU01000009.1"/>
</dbReference>
<feature type="transmembrane region" description="Helical" evidence="1">
    <location>
        <begin position="52"/>
        <end position="68"/>
    </location>
</feature>
<dbReference type="InterPro" id="IPR025241">
    <property type="entry name" value="DUF4190"/>
</dbReference>
<evidence type="ECO:0000313" key="4">
    <source>
        <dbReference type="Proteomes" id="UP000199017"/>
    </source>
</evidence>
<dbReference type="EMBL" id="FNDU01000009">
    <property type="protein sequence ID" value="SDI58968.1"/>
    <property type="molecule type" value="Genomic_DNA"/>
</dbReference>
<dbReference type="Proteomes" id="UP000199017">
    <property type="component" value="Unassembled WGS sequence"/>
</dbReference>
<evidence type="ECO:0000313" key="3">
    <source>
        <dbReference type="EMBL" id="SDI58968.1"/>
    </source>
</evidence>
<sequence>MTDLERGELAWKRKVCIKPENEPATVNGKAITSLVLNCFSGDDISICYYKSYPGYSAILGLIFGVLGLKEIKPSGQGGRGLAIAGNTCSVIGLIISVIFIIFLVIGIVTFMQMDHSPPM</sequence>
<reference evidence="3 4" key="1">
    <citation type="submission" date="2016-10" db="EMBL/GenBank/DDBJ databases">
        <authorList>
            <person name="de Groot N.N."/>
        </authorList>
    </citation>
    <scope>NUCLEOTIDE SEQUENCE [LARGE SCALE GENOMIC DNA]</scope>
    <source>
        <strain evidence="4">P4B,CCM 7963,CECT 7998,DSM 25260,IBRC-M 10614,KCTC 13821</strain>
    </source>
</reference>
<name>A0A1G8LTF8_9BACI</name>
<dbReference type="Pfam" id="PF13828">
    <property type="entry name" value="DUF4190"/>
    <property type="match status" value="1"/>
</dbReference>
<evidence type="ECO:0000259" key="2">
    <source>
        <dbReference type="Pfam" id="PF13828"/>
    </source>
</evidence>